<evidence type="ECO:0000313" key="7">
    <source>
        <dbReference type="EMBL" id="TYR37232.1"/>
    </source>
</evidence>
<dbReference type="PANTHER" id="PTHR30055:SF234">
    <property type="entry name" value="HTH-TYPE TRANSCRIPTIONAL REGULATOR BETI"/>
    <property type="match status" value="1"/>
</dbReference>
<feature type="DNA-binding region" description="H-T-H motif" evidence="4">
    <location>
        <begin position="35"/>
        <end position="54"/>
    </location>
</feature>
<keyword evidence="5" id="KW-1133">Transmembrane helix</keyword>
<dbReference type="PROSITE" id="PS50977">
    <property type="entry name" value="HTH_TETR_2"/>
    <property type="match status" value="1"/>
</dbReference>
<gene>
    <name evidence="7" type="ORF">FXV77_04225</name>
</gene>
<dbReference type="GO" id="GO:0000976">
    <property type="term" value="F:transcription cis-regulatory region binding"/>
    <property type="evidence" value="ECO:0007669"/>
    <property type="project" value="TreeGrafter"/>
</dbReference>
<dbReference type="InterPro" id="IPR009057">
    <property type="entry name" value="Homeodomain-like_sf"/>
</dbReference>
<keyword evidence="5" id="KW-0812">Transmembrane</keyword>
<dbReference type="Pfam" id="PF00440">
    <property type="entry name" value="TetR_N"/>
    <property type="match status" value="1"/>
</dbReference>
<name>A0A5D4HA87_9SPHI</name>
<organism evidence="7 8">
    <name type="scientific">Sphingobacterium phlebotomi</name>
    <dbReference type="NCBI Taxonomy" id="2605433"/>
    <lineage>
        <taxon>Bacteria</taxon>
        <taxon>Pseudomonadati</taxon>
        <taxon>Bacteroidota</taxon>
        <taxon>Sphingobacteriia</taxon>
        <taxon>Sphingobacteriales</taxon>
        <taxon>Sphingobacteriaceae</taxon>
        <taxon>Sphingobacterium</taxon>
    </lineage>
</organism>
<reference evidence="7 8" key="1">
    <citation type="submission" date="2019-08" db="EMBL/GenBank/DDBJ databases">
        <title>Phlebobacter frassis gen. nov. sp. nov., a new member of family Sphingobacteriaceae isolated from sand fly rearing media.</title>
        <authorList>
            <person name="Kakumanu M.L."/>
            <person name="Marayati B.F."/>
            <person name="Wada-Katsumata A."/>
            <person name="Wasserberg G."/>
            <person name="Schal C."/>
            <person name="Apperson C.S."/>
            <person name="Ponnusamy L."/>
        </authorList>
    </citation>
    <scope>NUCLEOTIDE SEQUENCE [LARGE SCALE GENOMIC DNA]</scope>
    <source>
        <strain evidence="7 8">SSI9</strain>
    </source>
</reference>
<accession>A0A5D4HA87</accession>
<proteinExistence type="predicted"/>
<evidence type="ECO:0000256" key="2">
    <source>
        <dbReference type="ARBA" id="ARBA00023125"/>
    </source>
</evidence>
<keyword evidence="8" id="KW-1185">Reference proteome</keyword>
<dbReference type="GO" id="GO:0003700">
    <property type="term" value="F:DNA-binding transcription factor activity"/>
    <property type="evidence" value="ECO:0007669"/>
    <property type="project" value="TreeGrafter"/>
</dbReference>
<keyword evidence="3" id="KW-0804">Transcription</keyword>
<comment type="caution">
    <text evidence="7">The sequence shown here is derived from an EMBL/GenBank/DDBJ whole genome shotgun (WGS) entry which is preliminary data.</text>
</comment>
<dbReference type="RefSeq" id="WP_148917974.1">
    <property type="nucleotide sequence ID" value="NZ_VTAV01000002.1"/>
</dbReference>
<dbReference type="Gene3D" id="1.10.357.10">
    <property type="entry name" value="Tetracycline Repressor, domain 2"/>
    <property type="match status" value="1"/>
</dbReference>
<evidence type="ECO:0000256" key="3">
    <source>
        <dbReference type="ARBA" id="ARBA00023163"/>
    </source>
</evidence>
<feature type="domain" description="HTH tetR-type" evidence="6">
    <location>
        <begin position="12"/>
        <end position="72"/>
    </location>
</feature>
<dbReference type="PANTHER" id="PTHR30055">
    <property type="entry name" value="HTH-TYPE TRANSCRIPTIONAL REGULATOR RUTR"/>
    <property type="match status" value="1"/>
</dbReference>
<dbReference type="SUPFAM" id="SSF46689">
    <property type="entry name" value="Homeodomain-like"/>
    <property type="match status" value="1"/>
</dbReference>
<evidence type="ECO:0000256" key="4">
    <source>
        <dbReference type="PROSITE-ProRule" id="PRU00335"/>
    </source>
</evidence>
<evidence type="ECO:0000256" key="1">
    <source>
        <dbReference type="ARBA" id="ARBA00023015"/>
    </source>
</evidence>
<dbReference type="InterPro" id="IPR001647">
    <property type="entry name" value="HTH_TetR"/>
</dbReference>
<feature type="transmembrane region" description="Helical" evidence="5">
    <location>
        <begin position="152"/>
        <end position="173"/>
    </location>
</feature>
<keyword evidence="1" id="KW-0805">Transcription regulation</keyword>
<evidence type="ECO:0000259" key="6">
    <source>
        <dbReference type="PROSITE" id="PS50977"/>
    </source>
</evidence>
<dbReference type="InterPro" id="IPR050109">
    <property type="entry name" value="HTH-type_TetR-like_transc_reg"/>
</dbReference>
<keyword evidence="2 4" id="KW-0238">DNA-binding</keyword>
<protein>
    <submittedName>
        <fullName evidence="7">TetR/AcrR family transcriptional regulator</fullName>
    </submittedName>
</protein>
<sequence>MAKNNGAKNLDTSTEEKIIQAASKVFTQKGYVATRTRDIAEEAGINLALLNYYFRSKEKLFQLIMVEKLQLLFSVILPIVNNDDLSLEEKVETLVENYINLLIDNPDLPLFVLGEIKANPAGFKDRLQVRKVLQNSSFVRQLRNRRPDVEPVHFIVSLLGMTVFPFIAKQILFADDNTFKMQMEERKALITKWARTILET</sequence>
<keyword evidence="5" id="KW-0472">Membrane</keyword>
<dbReference type="EMBL" id="VTAV01000002">
    <property type="protein sequence ID" value="TYR37232.1"/>
    <property type="molecule type" value="Genomic_DNA"/>
</dbReference>
<evidence type="ECO:0000256" key="5">
    <source>
        <dbReference type="SAM" id="Phobius"/>
    </source>
</evidence>
<evidence type="ECO:0000313" key="8">
    <source>
        <dbReference type="Proteomes" id="UP000322362"/>
    </source>
</evidence>
<dbReference type="PRINTS" id="PR00455">
    <property type="entry name" value="HTHTETR"/>
</dbReference>
<dbReference type="Proteomes" id="UP000322362">
    <property type="component" value="Unassembled WGS sequence"/>
</dbReference>
<dbReference type="AlphaFoldDB" id="A0A5D4HA87"/>